<comment type="caution">
    <text evidence="12">The sequence shown here is derived from an EMBL/GenBank/DDBJ whole genome shotgun (WGS) entry which is preliminary data.</text>
</comment>
<dbReference type="GO" id="GO:0005886">
    <property type="term" value="C:plasma membrane"/>
    <property type="evidence" value="ECO:0007669"/>
    <property type="project" value="UniProtKB-SubCell"/>
</dbReference>
<evidence type="ECO:0000313" key="13">
    <source>
        <dbReference type="Proteomes" id="UP000003280"/>
    </source>
</evidence>
<name>E0NKR5_9FIRM</name>
<dbReference type="Gene3D" id="3.40.50.300">
    <property type="entry name" value="P-loop containing nucleotide triphosphate hydrolases"/>
    <property type="match status" value="1"/>
</dbReference>
<reference evidence="12 13" key="1">
    <citation type="submission" date="2010-07" db="EMBL/GenBank/DDBJ databases">
        <authorList>
            <person name="Muzny D."/>
            <person name="Qin X."/>
            <person name="Deng J."/>
            <person name="Jiang H."/>
            <person name="Liu Y."/>
            <person name="Qu J."/>
            <person name="Song X.-Z."/>
            <person name="Zhang L."/>
            <person name="Thornton R."/>
            <person name="Coyle M."/>
            <person name="Francisco L."/>
            <person name="Jackson L."/>
            <person name="Javaid M."/>
            <person name="Korchina V."/>
            <person name="Kovar C."/>
            <person name="Mata R."/>
            <person name="Mathew T."/>
            <person name="Ngo R."/>
            <person name="Nguyen L."/>
            <person name="Nguyen N."/>
            <person name="Okwuonu G."/>
            <person name="Ongeri F."/>
            <person name="Pham C."/>
            <person name="Simmons D."/>
            <person name="Wilczek-Boney K."/>
            <person name="Hale W."/>
            <person name="Jakkamsetti A."/>
            <person name="Pham P."/>
            <person name="Ruth R."/>
            <person name="San Lucas F."/>
            <person name="Warren J."/>
            <person name="Zhang J."/>
            <person name="Zhao Z."/>
            <person name="Zhou C."/>
            <person name="Zhu D."/>
            <person name="Lee S."/>
            <person name="Bess C."/>
            <person name="Blankenburg K."/>
            <person name="Forbes L."/>
            <person name="Fu Q."/>
            <person name="Gubbala S."/>
            <person name="Hirani K."/>
            <person name="Jayaseelan J.C."/>
            <person name="Lara F."/>
            <person name="Munidasa M."/>
            <person name="Palculict T."/>
            <person name="Patil S."/>
            <person name="Pu L.-L."/>
            <person name="Saada N."/>
            <person name="Tang L."/>
            <person name="Weissenberger G."/>
            <person name="Zhu Y."/>
            <person name="Hemphill L."/>
            <person name="Shang Y."/>
            <person name="Youmans B."/>
            <person name="Ayvaz T."/>
            <person name="Ross M."/>
            <person name="Santibanez J."/>
            <person name="Aqrawi P."/>
            <person name="Gross S."/>
            <person name="Joshi V."/>
            <person name="Fowler G."/>
            <person name="Nazareth L."/>
            <person name="Reid J."/>
            <person name="Worley K."/>
            <person name="Petrosino J."/>
            <person name="Highlander S."/>
            <person name="Gibbs R."/>
        </authorList>
    </citation>
    <scope>NUCLEOTIDE SEQUENCE [LARGE SCALE GENOMIC DNA]</scope>
    <source>
        <strain evidence="12 13">ATCC BAA-1640</strain>
    </source>
</reference>
<dbReference type="SMART" id="SM00382">
    <property type="entry name" value="AAA"/>
    <property type="match status" value="1"/>
</dbReference>
<feature type="transmembrane region" description="Helical" evidence="9">
    <location>
        <begin position="237"/>
        <end position="259"/>
    </location>
</feature>
<dbReference type="InterPro" id="IPR011527">
    <property type="entry name" value="ABC1_TM_dom"/>
</dbReference>
<organism evidence="12 13">
    <name type="scientific">Peptoniphilus duerdenii ATCC BAA-1640</name>
    <dbReference type="NCBI Taxonomy" id="862517"/>
    <lineage>
        <taxon>Bacteria</taxon>
        <taxon>Bacillati</taxon>
        <taxon>Bacillota</taxon>
        <taxon>Tissierellia</taxon>
        <taxon>Tissierellales</taxon>
        <taxon>Peptoniphilaceae</taxon>
        <taxon>Peptoniphilus</taxon>
    </lineage>
</organism>
<dbReference type="STRING" id="862517.HMPREF9225_0754"/>
<evidence type="ECO:0000256" key="4">
    <source>
        <dbReference type="ARBA" id="ARBA00022692"/>
    </source>
</evidence>
<dbReference type="Pfam" id="PF00664">
    <property type="entry name" value="ABC_membrane"/>
    <property type="match status" value="1"/>
</dbReference>
<dbReference type="GO" id="GO:0015421">
    <property type="term" value="F:ABC-type oligopeptide transporter activity"/>
    <property type="evidence" value="ECO:0007669"/>
    <property type="project" value="TreeGrafter"/>
</dbReference>
<evidence type="ECO:0000256" key="3">
    <source>
        <dbReference type="ARBA" id="ARBA00022475"/>
    </source>
</evidence>
<feature type="domain" description="ABC transporter" evidence="10">
    <location>
        <begin position="331"/>
        <end position="577"/>
    </location>
</feature>
<evidence type="ECO:0000259" key="10">
    <source>
        <dbReference type="PROSITE" id="PS50893"/>
    </source>
</evidence>
<gene>
    <name evidence="12" type="ORF">HMPREF9225_0754</name>
</gene>
<evidence type="ECO:0000256" key="2">
    <source>
        <dbReference type="ARBA" id="ARBA00022448"/>
    </source>
</evidence>
<dbReference type="SUPFAM" id="SSF52540">
    <property type="entry name" value="P-loop containing nucleoside triphosphate hydrolases"/>
    <property type="match status" value="1"/>
</dbReference>
<evidence type="ECO:0000256" key="1">
    <source>
        <dbReference type="ARBA" id="ARBA00004651"/>
    </source>
</evidence>
<dbReference type="HOGENOM" id="CLU_000604_84_3_9"/>
<dbReference type="InterPro" id="IPR017871">
    <property type="entry name" value="ABC_transporter-like_CS"/>
</dbReference>
<keyword evidence="5" id="KW-0547">Nucleotide-binding</keyword>
<dbReference type="PROSITE" id="PS00211">
    <property type="entry name" value="ABC_TRANSPORTER_1"/>
    <property type="match status" value="1"/>
</dbReference>
<keyword evidence="3" id="KW-1003">Cell membrane</keyword>
<feature type="transmembrane region" description="Helical" evidence="9">
    <location>
        <begin position="12"/>
        <end position="33"/>
    </location>
</feature>
<keyword evidence="2" id="KW-0813">Transport</keyword>
<feature type="transmembrane region" description="Helical" evidence="9">
    <location>
        <begin position="134"/>
        <end position="152"/>
    </location>
</feature>
<dbReference type="Proteomes" id="UP000003280">
    <property type="component" value="Unassembled WGS sequence"/>
</dbReference>
<dbReference type="GO" id="GO:0005524">
    <property type="term" value="F:ATP binding"/>
    <property type="evidence" value="ECO:0007669"/>
    <property type="project" value="UniProtKB-KW"/>
</dbReference>
<feature type="transmembrane region" description="Helical" evidence="9">
    <location>
        <begin position="53"/>
        <end position="78"/>
    </location>
</feature>
<feature type="domain" description="ABC transmembrane type-1" evidence="11">
    <location>
        <begin position="17"/>
        <end position="299"/>
    </location>
</feature>
<dbReference type="AlphaFoldDB" id="E0NKR5"/>
<dbReference type="eggNOG" id="COG1132">
    <property type="taxonomic scope" value="Bacteria"/>
</dbReference>
<dbReference type="EMBL" id="AEEH01000029">
    <property type="protein sequence ID" value="EFM25606.1"/>
    <property type="molecule type" value="Genomic_DNA"/>
</dbReference>
<keyword evidence="8 9" id="KW-0472">Membrane</keyword>
<dbReference type="GO" id="GO:0016887">
    <property type="term" value="F:ATP hydrolysis activity"/>
    <property type="evidence" value="ECO:0007669"/>
    <property type="project" value="InterPro"/>
</dbReference>
<dbReference type="PANTHER" id="PTHR43394">
    <property type="entry name" value="ATP-DEPENDENT PERMEASE MDL1, MITOCHONDRIAL"/>
    <property type="match status" value="1"/>
</dbReference>
<dbReference type="InterPro" id="IPR039421">
    <property type="entry name" value="Type_1_exporter"/>
</dbReference>
<evidence type="ECO:0000256" key="7">
    <source>
        <dbReference type="ARBA" id="ARBA00022989"/>
    </source>
</evidence>
<evidence type="ECO:0000313" key="12">
    <source>
        <dbReference type="EMBL" id="EFM25606.1"/>
    </source>
</evidence>
<dbReference type="PROSITE" id="PS50893">
    <property type="entry name" value="ABC_TRANSPORTER_2"/>
    <property type="match status" value="1"/>
</dbReference>
<dbReference type="SUPFAM" id="SSF90123">
    <property type="entry name" value="ABC transporter transmembrane region"/>
    <property type="match status" value="1"/>
</dbReference>
<dbReference type="CDD" id="cd18548">
    <property type="entry name" value="ABC_6TM_Tm287_like"/>
    <property type="match status" value="1"/>
</dbReference>
<dbReference type="OrthoDB" id="9762778at2"/>
<keyword evidence="7 9" id="KW-1133">Transmembrane helix</keyword>
<dbReference type="Gene3D" id="1.20.1560.10">
    <property type="entry name" value="ABC transporter type 1, transmembrane domain"/>
    <property type="match status" value="1"/>
</dbReference>
<dbReference type="InterPro" id="IPR027417">
    <property type="entry name" value="P-loop_NTPase"/>
</dbReference>
<keyword evidence="13" id="KW-1185">Reference proteome</keyword>
<evidence type="ECO:0000259" key="11">
    <source>
        <dbReference type="PROSITE" id="PS50929"/>
    </source>
</evidence>
<keyword evidence="6 12" id="KW-0067">ATP-binding</keyword>
<evidence type="ECO:0000256" key="8">
    <source>
        <dbReference type="ARBA" id="ARBA00023136"/>
    </source>
</evidence>
<protein>
    <submittedName>
        <fullName evidence="12">ABC transporter, ATP-binding protein</fullName>
    </submittedName>
</protein>
<dbReference type="PANTHER" id="PTHR43394:SF1">
    <property type="entry name" value="ATP-BINDING CASSETTE SUB-FAMILY B MEMBER 10, MITOCHONDRIAL"/>
    <property type="match status" value="1"/>
</dbReference>
<dbReference type="InterPro" id="IPR003439">
    <property type="entry name" value="ABC_transporter-like_ATP-bd"/>
</dbReference>
<evidence type="ECO:0000256" key="5">
    <source>
        <dbReference type="ARBA" id="ARBA00022741"/>
    </source>
</evidence>
<dbReference type="PROSITE" id="PS50929">
    <property type="entry name" value="ABC_TM1F"/>
    <property type="match status" value="1"/>
</dbReference>
<feature type="transmembrane region" description="Helical" evidence="9">
    <location>
        <begin position="158"/>
        <end position="182"/>
    </location>
</feature>
<dbReference type="InterPro" id="IPR036640">
    <property type="entry name" value="ABC1_TM_sf"/>
</dbReference>
<feature type="transmembrane region" description="Helical" evidence="9">
    <location>
        <begin position="279"/>
        <end position="299"/>
    </location>
</feature>
<dbReference type="Pfam" id="PF00005">
    <property type="entry name" value="ABC_tran"/>
    <property type="match status" value="1"/>
</dbReference>
<comment type="subcellular location">
    <subcellularLocation>
        <location evidence="1">Cell membrane</location>
        <topology evidence="1">Multi-pass membrane protein</topology>
    </subcellularLocation>
</comment>
<sequence>MIKKILSYVKSFKIYAFLSPIFVTLEVIMDILIPYTMSIIVDQGIILKDRDVIIKTGILLVIYVLLSFGAGITSGYLATKASAGLSKNLREALYEKIQSFSFRDIDSFSKGSLVTRLTTDVQNIQMSFQMSIRIAIRSPIMLVFAFIMAFKINRNLAGYFLFIIPLIGIFVFYIMISVYPTFRQIFKGVDRLNTFVSENLLGIRVVKSYVREEEQINGFTEISKFLYEKYIYIQKRFMSLMPFMNFTIYTICIIISWVGSKFVVGGSLTTGQLMSLVTYSFQIQISLMIFAMVISQIILSRNSADRIIEVLDKEVSLVSGKSKKKVEDYTIEFKDVCFSYDNTNADEKSNRDDEENKYALCDINLKINPGENLGIIGGTGSSKSTLVQLIPRLYDVSCGSIEVGGIDVRDYDLRELRDSISMVLQKNQLFSGTVRSNLNFGDLEATDKEMYEALKISDAYNFIMEKGGLDMKVERGGANFSGGQKQRLTIARSLLKKPKILILDDSTSALDTKTERNITESLKAHLPDMTRIIISQRVNTLKYCDRIVVMNEGRIESIGTHEELLKNSKIYSEISTSQERTGDFDEEK</sequence>
<dbReference type="RefSeq" id="WP_008901569.1">
    <property type="nucleotide sequence ID" value="NZ_GL397071.1"/>
</dbReference>
<dbReference type="FunFam" id="3.40.50.300:FF:000221">
    <property type="entry name" value="Multidrug ABC transporter ATP-binding protein"/>
    <property type="match status" value="1"/>
</dbReference>
<accession>E0NKR5</accession>
<proteinExistence type="predicted"/>
<keyword evidence="4 9" id="KW-0812">Transmembrane</keyword>
<evidence type="ECO:0000256" key="6">
    <source>
        <dbReference type="ARBA" id="ARBA00022840"/>
    </source>
</evidence>
<evidence type="ECO:0000256" key="9">
    <source>
        <dbReference type="SAM" id="Phobius"/>
    </source>
</evidence>
<dbReference type="InterPro" id="IPR003593">
    <property type="entry name" value="AAA+_ATPase"/>
</dbReference>